<dbReference type="InterPro" id="IPR013702">
    <property type="entry name" value="FIST_domain_N"/>
</dbReference>
<dbReference type="PANTHER" id="PTHR40252">
    <property type="entry name" value="BLR0328 PROTEIN"/>
    <property type="match status" value="1"/>
</dbReference>
<feature type="domain" description="FIST" evidence="1">
    <location>
        <begin position="35"/>
        <end position="237"/>
    </location>
</feature>
<dbReference type="Proteomes" id="UP000632498">
    <property type="component" value="Unassembled WGS sequence"/>
</dbReference>
<evidence type="ECO:0000313" key="4">
    <source>
        <dbReference type="Proteomes" id="UP000632498"/>
    </source>
</evidence>
<dbReference type="PANTHER" id="PTHR40252:SF2">
    <property type="entry name" value="BLR0328 PROTEIN"/>
    <property type="match status" value="1"/>
</dbReference>
<dbReference type="Pfam" id="PF08495">
    <property type="entry name" value="FIST"/>
    <property type="match status" value="1"/>
</dbReference>
<comment type="caution">
    <text evidence="3">The sequence shown here is derived from an EMBL/GenBank/DDBJ whole genome shotgun (WGS) entry which is preliminary data.</text>
</comment>
<evidence type="ECO:0008006" key="5">
    <source>
        <dbReference type="Google" id="ProtNLM"/>
    </source>
</evidence>
<feature type="domain" description="FIST C-domain" evidence="2">
    <location>
        <begin position="238"/>
        <end position="369"/>
    </location>
</feature>
<dbReference type="Pfam" id="PF10442">
    <property type="entry name" value="FIST_C"/>
    <property type="match status" value="1"/>
</dbReference>
<reference evidence="3" key="2">
    <citation type="submission" date="2020-09" db="EMBL/GenBank/DDBJ databases">
        <authorList>
            <person name="Sun Q."/>
            <person name="Zhou Y."/>
        </authorList>
    </citation>
    <scope>NUCLEOTIDE SEQUENCE</scope>
    <source>
        <strain evidence="3">CGMCC 1.15254</strain>
    </source>
</reference>
<dbReference type="NCBIfam" id="NF041558">
    <property type="entry name" value="NosP"/>
    <property type="match status" value="1"/>
</dbReference>
<evidence type="ECO:0000313" key="3">
    <source>
        <dbReference type="EMBL" id="GGF68920.1"/>
    </source>
</evidence>
<organism evidence="3 4">
    <name type="scientific">Terasakiella brassicae</name>
    <dbReference type="NCBI Taxonomy" id="1634917"/>
    <lineage>
        <taxon>Bacteria</taxon>
        <taxon>Pseudomonadati</taxon>
        <taxon>Pseudomonadota</taxon>
        <taxon>Alphaproteobacteria</taxon>
        <taxon>Rhodospirillales</taxon>
        <taxon>Terasakiellaceae</taxon>
        <taxon>Terasakiella</taxon>
    </lineage>
</organism>
<protein>
    <recommendedName>
        <fullName evidence="5">FIST domain containing protein</fullName>
    </recommendedName>
</protein>
<evidence type="ECO:0000259" key="1">
    <source>
        <dbReference type="SMART" id="SM00897"/>
    </source>
</evidence>
<reference evidence="3" key="1">
    <citation type="journal article" date="2014" name="Int. J. Syst. Evol. Microbiol.">
        <title>Complete genome sequence of Corynebacterium casei LMG S-19264T (=DSM 44701T), isolated from a smear-ripened cheese.</title>
        <authorList>
            <consortium name="US DOE Joint Genome Institute (JGI-PGF)"/>
            <person name="Walter F."/>
            <person name="Albersmeier A."/>
            <person name="Kalinowski J."/>
            <person name="Ruckert C."/>
        </authorList>
    </citation>
    <scope>NUCLEOTIDE SEQUENCE</scope>
    <source>
        <strain evidence="3">CGMCC 1.15254</strain>
    </source>
</reference>
<dbReference type="SMART" id="SM01204">
    <property type="entry name" value="FIST_C"/>
    <property type="match status" value="1"/>
</dbReference>
<dbReference type="SMART" id="SM00897">
    <property type="entry name" value="FIST"/>
    <property type="match status" value="1"/>
</dbReference>
<dbReference type="InterPro" id="IPR019494">
    <property type="entry name" value="FIST_C"/>
</dbReference>
<dbReference type="RefSeq" id="WP_188665427.1">
    <property type="nucleotide sequence ID" value="NZ_BMHV01000017.1"/>
</dbReference>
<proteinExistence type="predicted"/>
<keyword evidence="4" id="KW-1185">Reference proteome</keyword>
<sequence length="388" mass="42600">MLDNKAKKQKIPKGNSKARTAPRAAGELFIGLGNEPFSAIFFFTSGAYDIAALGDALEAFYPDALVFGCTSAGVIGENGYQNDGVCAFGLPEDHFMVEGALIPDVSTIDISDWSVRTKSLVTEFRNSLPQKNTDQSFGLVLIDGLSLVEETVLNALYPELGDIPLFGGSAGDDLKFKETLIYYNGQAHHDAATLVLVHTDCPFKVFRTQHFLETERKMVITEADPASRIVREINAAPATEEYARLIGVKPEDLNPEQFAAHPVMVRVAGSYYVRSIQRPEGEDGLRFFCAIDEGLVLTLAKGQDIVTNLETTFDDIEKTIGKPELIIGCDCIFRKLELEQAPQKKAQVSQLLVDHNVYGFNTYGEQFAGMHVNQTFTGVAIGWRDADD</sequence>
<gene>
    <name evidence="3" type="ORF">GCM10011332_23840</name>
</gene>
<name>A0A917FCU6_9PROT</name>
<accession>A0A917FCU6</accession>
<dbReference type="AlphaFoldDB" id="A0A917FCU6"/>
<dbReference type="EMBL" id="BMHV01000017">
    <property type="protein sequence ID" value="GGF68920.1"/>
    <property type="molecule type" value="Genomic_DNA"/>
</dbReference>
<evidence type="ECO:0000259" key="2">
    <source>
        <dbReference type="SMART" id="SM01204"/>
    </source>
</evidence>